<reference evidence="1 2" key="1">
    <citation type="journal article" date="2016" name="Nat. Commun.">
        <title>Thousands of microbial genomes shed light on interconnected biogeochemical processes in an aquifer system.</title>
        <authorList>
            <person name="Anantharaman K."/>
            <person name="Brown C.T."/>
            <person name="Hug L.A."/>
            <person name="Sharon I."/>
            <person name="Castelle C.J."/>
            <person name="Probst A.J."/>
            <person name="Thomas B.C."/>
            <person name="Singh A."/>
            <person name="Wilkins M.J."/>
            <person name="Karaoz U."/>
            <person name="Brodie E.L."/>
            <person name="Williams K.H."/>
            <person name="Hubbard S.S."/>
            <person name="Banfield J.F."/>
        </authorList>
    </citation>
    <scope>NUCLEOTIDE SEQUENCE [LARGE SCALE GENOMIC DNA]</scope>
</reference>
<protein>
    <submittedName>
        <fullName evidence="1">Uncharacterized protein</fullName>
    </submittedName>
</protein>
<gene>
    <name evidence="1" type="ORF">A3C20_03600</name>
</gene>
<evidence type="ECO:0000313" key="1">
    <source>
        <dbReference type="EMBL" id="OGG69397.1"/>
    </source>
</evidence>
<dbReference type="AlphaFoldDB" id="A0A1F6E733"/>
<accession>A0A1F6E733</accession>
<sequence>MKKTSRLGLLAFASESREGALESLFARAATVALLHRGVRVLHAPTLGNRVLIVPDDVTLTLNDIVELSEEHVDLLTQRDYVDSLPYTYD</sequence>
<evidence type="ECO:0000313" key="2">
    <source>
        <dbReference type="Proteomes" id="UP000176914"/>
    </source>
</evidence>
<organism evidence="1 2">
    <name type="scientific">Candidatus Kaiserbacteria bacterium RIFCSPHIGHO2_02_FULL_55_25</name>
    <dbReference type="NCBI Taxonomy" id="1798498"/>
    <lineage>
        <taxon>Bacteria</taxon>
        <taxon>Candidatus Kaiseribacteriota</taxon>
    </lineage>
</organism>
<comment type="caution">
    <text evidence="1">The sequence shown here is derived from an EMBL/GenBank/DDBJ whole genome shotgun (WGS) entry which is preliminary data.</text>
</comment>
<dbReference type="Proteomes" id="UP000176914">
    <property type="component" value="Unassembled WGS sequence"/>
</dbReference>
<proteinExistence type="predicted"/>
<dbReference type="EMBL" id="MFLL01000013">
    <property type="protein sequence ID" value="OGG69397.1"/>
    <property type="molecule type" value="Genomic_DNA"/>
</dbReference>
<name>A0A1F6E733_9BACT</name>